<evidence type="ECO:0000256" key="1">
    <source>
        <dbReference type="ARBA" id="ARBA00008702"/>
    </source>
</evidence>
<feature type="non-terminal residue" evidence="4">
    <location>
        <position position="1"/>
    </location>
</feature>
<dbReference type="GO" id="GO:0005200">
    <property type="term" value="F:structural constituent of cytoskeleton"/>
    <property type="evidence" value="ECO:0007669"/>
    <property type="project" value="InterPro"/>
</dbReference>
<dbReference type="InterPro" id="IPR003461">
    <property type="entry name" value="Keratin"/>
</dbReference>
<evidence type="ECO:0000256" key="2">
    <source>
        <dbReference type="ARBA" id="ARBA00022744"/>
    </source>
</evidence>
<feature type="non-terminal residue" evidence="4">
    <location>
        <position position="61"/>
    </location>
</feature>
<dbReference type="Proteomes" id="UP000661971">
    <property type="component" value="Unassembled WGS sequence"/>
</dbReference>
<protein>
    <recommendedName>
        <fullName evidence="3">Keratin</fullName>
    </recommendedName>
</protein>
<dbReference type="EMBL" id="WBNA01000386">
    <property type="protein sequence ID" value="NXD16402.1"/>
    <property type="molecule type" value="Genomic_DNA"/>
</dbReference>
<dbReference type="PANTHER" id="PTHR31203">
    <property type="entry name" value="BETA-KERATIN-RELATED PROTEIN-RELATED"/>
    <property type="match status" value="1"/>
</dbReference>
<organism evidence="4 5">
    <name type="scientific">Nothocercus nigrocapillus</name>
    <dbReference type="NCBI Taxonomy" id="1977171"/>
    <lineage>
        <taxon>Eukaryota</taxon>
        <taxon>Metazoa</taxon>
        <taxon>Chordata</taxon>
        <taxon>Craniata</taxon>
        <taxon>Vertebrata</taxon>
        <taxon>Euteleostomi</taxon>
        <taxon>Archelosauria</taxon>
        <taxon>Archosauria</taxon>
        <taxon>Dinosauria</taxon>
        <taxon>Saurischia</taxon>
        <taxon>Theropoda</taxon>
        <taxon>Coelurosauria</taxon>
        <taxon>Aves</taxon>
        <taxon>Palaeognathae</taxon>
        <taxon>Tinamiformes</taxon>
        <taxon>Tinamidae</taxon>
        <taxon>Nothocercus</taxon>
    </lineage>
</organism>
<sequence length="61" mass="6379">NEPCVRQCEDSRVVIQPPAVLVTRPGLILISSPQNTTVESSATMADNLSAQAVPINSGGFV</sequence>
<name>A0A851TKP5_9AVES</name>
<reference evidence="5" key="1">
    <citation type="submission" date="2023-07" db="EMBL/GenBank/DDBJ databases">
        <title>Bird 10,000 Genomes (B10K) Project - Family phase.</title>
        <authorList>
            <person name="Zhang G."/>
        </authorList>
    </citation>
    <scope>NUCLEOTIDE SEQUENCE [LARGE SCALE GENOMIC DNA]</scope>
</reference>
<dbReference type="AlphaFoldDB" id="A0A851TKP5"/>
<gene>
    <name evidence="4" type="primary">Krfb_0</name>
    <name evidence="4" type="ORF">NOTNIG_R04551</name>
</gene>
<evidence type="ECO:0000256" key="3">
    <source>
        <dbReference type="RuleBase" id="RU364002"/>
    </source>
</evidence>
<proteinExistence type="inferred from homology"/>
<keyword evidence="5" id="KW-1185">Reference proteome</keyword>
<accession>A0A851TKP5</accession>
<keyword evidence="2 3" id="KW-0416">Keratin</keyword>
<dbReference type="Pfam" id="PF02422">
    <property type="entry name" value="Keratin"/>
    <property type="match status" value="1"/>
</dbReference>
<dbReference type="PANTHER" id="PTHR31203:SF1">
    <property type="entry name" value="BETA-KERATIN-RELATED PROTEIN-RELATED"/>
    <property type="match status" value="1"/>
</dbReference>
<comment type="caution">
    <text evidence="4">The sequence shown here is derived from an EMBL/GenBank/DDBJ whole genome shotgun (WGS) entry which is preliminary data.</text>
</comment>
<evidence type="ECO:0000313" key="5">
    <source>
        <dbReference type="Proteomes" id="UP000661971"/>
    </source>
</evidence>
<evidence type="ECO:0000313" key="4">
    <source>
        <dbReference type="EMBL" id="NXD16402.1"/>
    </source>
</evidence>
<dbReference type="GO" id="GO:0005882">
    <property type="term" value="C:intermediate filament"/>
    <property type="evidence" value="ECO:0007669"/>
    <property type="project" value="UniProtKB-KW"/>
</dbReference>
<comment type="subunit">
    <text evidence="3">The avian keratins (F-ker, S-ker, C-ker and B-ker) are a complex mixture of very similar polypeptides.</text>
</comment>
<comment type="similarity">
    <text evidence="1 3">Belongs to the avian keratin family.</text>
</comment>